<dbReference type="Gene3D" id="3.90.550.10">
    <property type="entry name" value="Spore Coat Polysaccharide Biosynthesis Protein SpsA, Chain A"/>
    <property type="match status" value="1"/>
</dbReference>
<evidence type="ECO:0000259" key="1">
    <source>
        <dbReference type="Pfam" id="PF00535"/>
    </source>
</evidence>
<reference evidence="3" key="1">
    <citation type="submission" date="2017-02" db="EMBL/GenBank/DDBJ databases">
        <authorList>
            <person name="Varghese N."/>
            <person name="Submissions S."/>
        </authorList>
    </citation>
    <scope>NUCLEOTIDE SEQUENCE [LARGE SCALE GENOMIC DNA]</scope>
    <source>
        <strain evidence="3">DSM 22270</strain>
    </source>
</reference>
<name>A0A1T5HCL1_9BACT</name>
<dbReference type="InterPro" id="IPR001173">
    <property type="entry name" value="Glyco_trans_2-like"/>
</dbReference>
<feature type="domain" description="Glycosyltransferase 2-like" evidence="1">
    <location>
        <begin position="10"/>
        <end position="160"/>
    </location>
</feature>
<dbReference type="STRING" id="651661.SAMN05660293_05299"/>
<evidence type="ECO:0000313" key="3">
    <source>
        <dbReference type="Proteomes" id="UP000190897"/>
    </source>
</evidence>
<dbReference type="SUPFAM" id="SSF53448">
    <property type="entry name" value="Nucleotide-diphospho-sugar transferases"/>
    <property type="match status" value="1"/>
</dbReference>
<dbReference type="Proteomes" id="UP000190897">
    <property type="component" value="Unassembled WGS sequence"/>
</dbReference>
<dbReference type="InterPro" id="IPR029044">
    <property type="entry name" value="Nucleotide-diphossugar_trans"/>
</dbReference>
<dbReference type="GO" id="GO:0016758">
    <property type="term" value="F:hexosyltransferase activity"/>
    <property type="evidence" value="ECO:0007669"/>
    <property type="project" value="UniProtKB-ARBA"/>
</dbReference>
<dbReference type="RefSeq" id="WP_082217734.1">
    <property type="nucleotide sequence ID" value="NZ_FUZA01000011.1"/>
</dbReference>
<dbReference type="EMBL" id="FUZA01000011">
    <property type="protein sequence ID" value="SKC18435.1"/>
    <property type="molecule type" value="Genomic_DNA"/>
</dbReference>
<accession>A0A1T5HCL1</accession>
<sequence>MAESETPKISVVMSIYNEPADWLRKSIDSILNQTYGDFEFIIVNDNPQSISNRKLLEDYQKRDLRILIIENSNNIGLTKSLNVGLSKASGTYIARMDADDISLPHRFEKQVEFMNLNPNCVVCGTWMNYFNESDLMELIREPIESDDIKRILLMRNCIAHPTVFIRRATLVLNSIRYNEQVRYCQDYDLFSRLAMYGTLANIPESLLKYRRSDQQISTSKKEEQRELGYNIGYSYFLTVLASYGLRADSLNLPSKIRSLKIAANEKRYLLFAYYANLRLSSCLTSPLLNGDLFQLGELYLSSVKRSFYRFHKKPVM</sequence>
<dbReference type="PANTHER" id="PTHR22916">
    <property type="entry name" value="GLYCOSYLTRANSFERASE"/>
    <property type="match status" value="1"/>
</dbReference>
<dbReference type="AlphaFoldDB" id="A0A1T5HCL1"/>
<gene>
    <name evidence="2" type="ORF">SAMN05660293_05299</name>
</gene>
<keyword evidence="2" id="KW-0808">Transferase</keyword>
<proteinExistence type="predicted"/>
<dbReference type="PANTHER" id="PTHR22916:SF3">
    <property type="entry name" value="UDP-GLCNAC:BETAGAL BETA-1,3-N-ACETYLGLUCOSAMINYLTRANSFERASE-LIKE PROTEIN 1"/>
    <property type="match status" value="1"/>
</dbReference>
<dbReference type="OrthoDB" id="9815829at2"/>
<evidence type="ECO:0000313" key="2">
    <source>
        <dbReference type="EMBL" id="SKC18435.1"/>
    </source>
</evidence>
<dbReference type="Pfam" id="PF00535">
    <property type="entry name" value="Glycos_transf_2"/>
    <property type="match status" value="1"/>
</dbReference>
<organism evidence="2 3">
    <name type="scientific">Dyadobacter psychrophilus</name>
    <dbReference type="NCBI Taxonomy" id="651661"/>
    <lineage>
        <taxon>Bacteria</taxon>
        <taxon>Pseudomonadati</taxon>
        <taxon>Bacteroidota</taxon>
        <taxon>Cytophagia</taxon>
        <taxon>Cytophagales</taxon>
        <taxon>Spirosomataceae</taxon>
        <taxon>Dyadobacter</taxon>
    </lineage>
</organism>
<protein>
    <submittedName>
        <fullName evidence="2">Glycosyl transferase family 2</fullName>
    </submittedName>
</protein>
<keyword evidence="3" id="KW-1185">Reference proteome</keyword>